<name>A0A2T7BPT9_9BACT</name>
<proteinExistence type="predicted"/>
<dbReference type="InterPro" id="IPR011990">
    <property type="entry name" value="TPR-like_helical_dom_sf"/>
</dbReference>
<dbReference type="OrthoDB" id="9766256at2"/>
<dbReference type="RefSeq" id="WP_108686297.1">
    <property type="nucleotide sequence ID" value="NZ_QCYK01000001.1"/>
</dbReference>
<dbReference type="SUPFAM" id="SSF48452">
    <property type="entry name" value="TPR-like"/>
    <property type="match status" value="1"/>
</dbReference>
<dbReference type="Pfam" id="PF12771">
    <property type="entry name" value="SusD-like_2"/>
    <property type="match status" value="1"/>
</dbReference>
<reference evidence="1 2" key="1">
    <citation type="submission" date="2018-04" db="EMBL/GenBank/DDBJ databases">
        <title>Chitinophaga fuyangensis sp. nov., isolated from soil in a chemical factory.</title>
        <authorList>
            <person name="Chen K."/>
        </authorList>
    </citation>
    <scope>NUCLEOTIDE SEQUENCE [LARGE SCALE GENOMIC DNA]</scope>
    <source>
        <strain evidence="1 2">LY-1</strain>
    </source>
</reference>
<keyword evidence="1" id="KW-0449">Lipoprotein</keyword>
<dbReference type="AlphaFoldDB" id="A0A2T7BPT9"/>
<organism evidence="1 2">
    <name type="scientific">Chitinophaga parva</name>
    <dbReference type="NCBI Taxonomy" id="2169414"/>
    <lineage>
        <taxon>Bacteria</taxon>
        <taxon>Pseudomonadati</taxon>
        <taxon>Bacteroidota</taxon>
        <taxon>Chitinophagia</taxon>
        <taxon>Chitinophagales</taxon>
        <taxon>Chitinophagaceae</taxon>
        <taxon>Chitinophaga</taxon>
    </lineage>
</organism>
<dbReference type="PROSITE" id="PS51257">
    <property type="entry name" value="PROKAR_LIPOPROTEIN"/>
    <property type="match status" value="1"/>
</dbReference>
<protein>
    <submittedName>
        <fullName evidence="1">SusD/RagB family nutrient-binding outer membrane lipoprotein</fullName>
    </submittedName>
</protein>
<dbReference type="Gene3D" id="1.25.40.390">
    <property type="match status" value="1"/>
</dbReference>
<sequence length="510" mass="56433">MQQRIMLYILLLIGLMGCKKHFDSVNTDPDSTGPGQYAPENLLSAAQLTYTGSARGGGDAAHVELGGCGAFIQHLAALDTYEFYGDKYFSSANTGDYFESAYGEQVKMATDLVALTGDKPQYNNLHQMGRMMRAMIMERVTDIYGDVPYFEAGRGYYDKVYYPRYDAQQAIYADLLKEVSEATAALDPAGDKPATDLFFHDRDDQIAAWQRFGNTLLLRMAMRLTKRDPATAQEYVRQTSGHTMQSNADNAIVMHDEAGQGLTQNRVSLDFLQASIRAKAKLSKTFVDFMKSNDDPRLPVLSEVRINGHHNAGEQQGLPNGYNTDRLSPYGIYSRPDFPDTVDAYSQPSALVVKLDAPTFVLTYAESEFLLADAAARWGMGNAESHYHNGVVAAMRELAAYGVAGVIGEDAAEAYYNAHPYNAAKGLEMINTQFWAATLFNEYEAWCNWRRTGLPALVPVNYPGNITHGTIPRRLPYPLSEASSNAANYKAAQTALPGGDKMTSRTWWDE</sequence>
<dbReference type="InterPro" id="IPR041662">
    <property type="entry name" value="SusD-like_2"/>
</dbReference>
<accession>A0A2T7BPT9</accession>
<evidence type="ECO:0000313" key="2">
    <source>
        <dbReference type="Proteomes" id="UP000244450"/>
    </source>
</evidence>
<evidence type="ECO:0000313" key="1">
    <source>
        <dbReference type="EMBL" id="PUZ29660.1"/>
    </source>
</evidence>
<comment type="caution">
    <text evidence="1">The sequence shown here is derived from an EMBL/GenBank/DDBJ whole genome shotgun (WGS) entry which is preliminary data.</text>
</comment>
<dbReference type="Proteomes" id="UP000244450">
    <property type="component" value="Unassembled WGS sequence"/>
</dbReference>
<gene>
    <name evidence="1" type="ORF">DCC81_09540</name>
</gene>
<dbReference type="EMBL" id="QCYK01000001">
    <property type="protein sequence ID" value="PUZ29660.1"/>
    <property type="molecule type" value="Genomic_DNA"/>
</dbReference>
<keyword evidence="2" id="KW-1185">Reference proteome</keyword>